<evidence type="ECO:0000313" key="1">
    <source>
        <dbReference type="EMBL" id="JAD78098.1"/>
    </source>
</evidence>
<reference evidence="1" key="2">
    <citation type="journal article" date="2015" name="Data Brief">
        <title>Shoot transcriptome of the giant reed, Arundo donax.</title>
        <authorList>
            <person name="Barrero R.A."/>
            <person name="Guerrero F.D."/>
            <person name="Moolhuijzen P."/>
            <person name="Goolsby J.A."/>
            <person name="Tidwell J."/>
            <person name="Bellgard S.E."/>
            <person name="Bellgard M.I."/>
        </authorList>
    </citation>
    <scope>NUCLEOTIDE SEQUENCE</scope>
    <source>
        <tissue evidence="1">Shoot tissue taken approximately 20 cm above the soil surface</tissue>
    </source>
</reference>
<protein>
    <submittedName>
        <fullName evidence="1">Uncharacterized protein</fullName>
    </submittedName>
</protein>
<reference evidence="1" key="1">
    <citation type="submission" date="2014-09" db="EMBL/GenBank/DDBJ databases">
        <authorList>
            <person name="Magalhaes I.L.F."/>
            <person name="Oliveira U."/>
            <person name="Santos F.R."/>
            <person name="Vidigal T.H.D.A."/>
            <person name="Brescovit A.D."/>
            <person name="Santos A.J."/>
        </authorList>
    </citation>
    <scope>NUCLEOTIDE SEQUENCE</scope>
    <source>
        <tissue evidence="1">Shoot tissue taken approximately 20 cm above the soil surface</tissue>
    </source>
</reference>
<name>A0A0A9CUM5_ARUDO</name>
<organism evidence="1">
    <name type="scientific">Arundo donax</name>
    <name type="common">Giant reed</name>
    <name type="synonym">Donax arundinaceus</name>
    <dbReference type="NCBI Taxonomy" id="35708"/>
    <lineage>
        <taxon>Eukaryota</taxon>
        <taxon>Viridiplantae</taxon>
        <taxon>Streptophyta</taxon>
        <taxon>Embryophyta</taxon>
        <taxon>Tracheophyta</taxon>
        <taxon>Spermatophyta</taxon>
        <taxon>Magnoliopsida</taxon>
        <taxon>Liliopsida</taxon>
        <taxon>Poales</taxon>
        <taxon>Poaceae</taxon>
        <taxon>PACMAD clade</taxon>
        <taxon>Arundinoideae</taxon>
        <taxon>Arundineae</taxon>
        <taxon>Arundo</taxon>
    </lineage>
</organism>
<proteinExistence type="predicted"/>
<sequence>MPLQLCEVECNVRATGSPPSGCRSPYMDNFSRSSKVLHITGAYNRRIA</sequence>
<dbReference type="AlphaFoldDB" id="A0A0A9CUM5"/>
<dbReference type="EMBL" id="GBRH01219797">
    <property type="protein sequence ID" value="JAD78098.1"/>
    <property type="molecule type" value="Transcribed_RNA"/>
</dbReference>
<accession>A0A0A9CUM5</accession>